<evidence type="ECO:0000313" key="3">
    <source>
        <dbReference type="EMBL" id="KFE61096.1"/>
    </source>
</evidence>
<dbReference type="InterPro" id="IPR050491">
    <property type="entry name" value="AmpC-like"/>
</dbReference>
<gene>
    <name evidence="3" type="ORF">DB31_4531</name>
</gene>
<dbReference type="InterPro" id="IPR001466">
    <property type="entry name" value="Beta-lactam-related"/>
</dbReference>
<dbReference type="Proteomes" id="UP000028725">
    <property type="component" value="Unassembled WGS sequence"/>
</dbReference>
<evidence type="ECO:0000313" key="4">
    <source>
        <dbReference type="Proteomes" id="UP000028725"/>
    </source>
</evidence>
<dbReference type="OrthoDB" id="9801061at2"/>
<feature type="region of interest" description="Disordered" evidence="1">
    <location>
        <begin position="330"/>
        <end position="372"/>
    </location>
</feature>
<dbReference type="PANTHER" id="PTHR46825">
    <property type="entry name" value="D-ALANYL-D-ALANINE-CARBOXYPEPTIDASE/ENDOPEPTIDASE AMPH"/>
    <property type="match status" value="1"/>
</dbReference>
<protein>
    <submittedName>
        <fullName evidence="3">Penicillin-binding protein AmpH</fullName>
    </submittedName>
</protein>
<dbReference type="STRING" id="394096.DB31_4531"/>
<dbReference type="Pfam" id="PF00144">
    <property type="entry name" value="Beta-lactamase"/>
    <property type="match status" value="1"/>
</dbReference>
<dbReference type="SUPFAM" id="SSF56601">
    <property type="entry name" value="beta-lactamase/transpeptidase-like"/>
    <property type="match status" value="1"/>
</dbReference>
<accession>A0A085W083</accession>
<dbReference type="InterPro" id="IPR012338">
    <property type="entry name" value="Beta-lactam/transpept-like"/>
</dbReference>
<feature type="domain" description="Beta-lactamase-related" evidence="2">
    <location>
        <begin position="177"/>
        <end position="478"/>
    </location>
</feature>
<name>A0A085W083_9BACT</name>
<dbReference type="Gene3D" id="3.40.710.10">
    <property type="entry name" value="DD-peptidase/beta-lactamase superfamily"/>
    <property type="match status" value="1"/>
</dbReference>
<sequence length="498" mass="54666">MNNPNPIIRIMARVNQTLYVTGYEGLAKTEFTFPAGARLAPGDQFTDVAYVDLESRKPSFRAMVYLGLSRASRDFTCYMQQEGTKFTRILGLYQGNGVEPEPLEKQYGDVLDPFHDAEGRLIWQYQIDKLFPFSAAHARLLPLVEGAAFAGDVFALKYKLPKMVLGAVVRAADGSFARTVQGWADAEGSLVPDEHTLVPVGSITKAFTGHLLARMVAKGEARFTDQIAENPAIRLIDLVTHTSGLPREVTPDIGLEPTKPELLPSVLFPPGTGAFYSNVGFNALSRALYDKCNKSENASYYDLLNREVLSPLQLGHTSFNAPPWKVGCKDDSTQNLFGGHDANGNPWPRQRPASQPGQEPQPTHNSTPRGASGLYSTPEDLLTWLQWHLETGSDLERSDVEARFLNHGAYVQRDGLNPVIGLDESGHMDAMGLGWVVMMPRGDRPFILQKAGGTNGVFSYVAFSPVRGIGLFMSIDQFDVGAATEMPEMINDLLASRK</sequence>
<evidence type="ECO:0000256" key="1">
    <source>
        <dbReference type="SAM" id="MobiDB-lite"/>
    </source>
</evidence>
<dbReference type="EMBL" id="JMCB01000025">
    <property type="protein sequence ID" value="KFE61096.1"/>
    <property type="molecule type" value="Genomic_DNA"/>
</dbReference>
<dbReference type="PATRIC" id="fig|394096.3.peg.8264"/>
<proteinExistence type="predicted"/>
<keyword evidence="4" id="KW-1185">Reference proteome</keyword>
<dbReference type="AlphaFoldDB" id="A0A085W083"/>
<comment type="caution">
    <text evidence="3">The sequence shown here is derived from an EMBL/GenBank/DDBJ whole genome shotgun (WGS) entry which is preliminary data.</text>
</comment>
<reference evidence="3 4" key="1">
    <citation type="submission" date="2014-04" db="EMBL/GenBank/DDBJ databases">
        <title>Genome assembly of Hyalangium minutum DSM 14724.</title>
        <authorList>
            <person name="Sharma G."/>
            <person name="Subramanian S."/>
        </authorList>
    </citation>
    <scope>NUCLEOTIDE SEQUENCE [LARGE SCALE GENOMIC DNA]</scope>
    <source>
        <strain evidence="3 4">DSM 14724</strain>
    </source>
</reference>
<evidence type="ECO:0000259" key="2">
    <source>
        <dbReference type="Pfam" id="PF00144"/>
    </source>
</evidence>
<organism evidence="3 4">
    <name type="scientific">Hyalangium minutum</name>
    <dbReference type="NCBI Taxonomy" id="394096"/>
    <lineage>
        <taxon>Bacteria</taxon>
        <taxon>Pseudomonadati</taxon>
        <taxon>Myxococcota</taxon>
        <taxon>Myxococcia</taxon>
        <taxon>Myxococcales</taxon>
        <taxon>Cystobacterineae</taxon>
        <taxon>Archangiaceae</taxon>
        <taxon>Hyalangium</taxon>
    </lineage>
</organism>
<feature type="compositionally biased region" description="Polar residues" evidence="1">
    <location>
        <begin position="352"/>
        <end position="369"/>
    </location>
</feature>
<dbReference type="RefSeq" id="WP_052420635.1">
    <property type="nucleotide sequence ID" value="NZ_JMCB01000025.1"/>
</dbReference>
<dbReference type="PANTHER" id="PTHR46825:SF8">
    <property type="entry name" value="BETA-LACTAMASE-RELATED"/>
    <property type="match status" value="1"/>
</dbReference>